<sequence length="338" mass="38925">MKVLLYAEGLKVIGVSGLGKAIQHQMKALELEHIPYTTDINDNYDIAHINTYFFKSYFLARKLKKKGIKIVYHAHSTEEDYKDGFIFGHLTSKLFKWWIIKCYRYGDIIVTPTEYSKNILEHYKGLEDKKIVAISNGLELDFFKPDKSYKNSFRKRYGYKKDDKVIVGIGIYSRRKGIVDFVELAKRLPEYKFIWFGSSPIAAATSDVKKALKESKDLPNIKFPGHVPQEMIREALGGCDLYLFPTFEETEGIPIIEACAMETNTIIRDIPIFNYLTDGVNVYKAKDVMEFEKKIKMFLNGELKSVSKGARKIAEACDIKTVGKQLKEVYEEVLKKED</sequence>
<dbReference type="CDD" id="cd03801">
    <property type="entry name" value="GT4_PimA-like"/>
    <property type="match status" value="1"/>
</dbReference>
<evidence type="ECO:0000313" key="3">
    <source>
        <dbReference type="EMBL" id="HIR58602.1"/>
    </source>
</evidence>
<reference evidence="3" key="2">
    <citation type="journal article" date="2021" name="PeerJ">
        <title>Extensive microbial diversity within the chicken gut microbiome revealed by metagenomics and culture.</title>
        <authorList>
            <person name="Gilroy R."/>
            <person name="Ravi A."/>
            <person name="Getino M."/>
            <person name="Pursley I."/>
            <person name="Horton D.L."/>
            <person name="Alikhan N.F."/>
            <person name="Baker D."/>
            <person name="Gharbi K."/>
            <person name="Hall N."/>
            <person name="Watson M."/>
            <person name="Adriaenssens E.M."/>
            <person name="Foster-Nyarko E."/>
            <person name="Jarju S."/>
            <person name="Secka A."/>
            <person name="Antonio M."/>
            <person name="Oren A."/>
            <person name="Chaudhuri R.R."/>
            <person name="La Ragione R."/>
            <person name="Hildebrand F."/>
            <person name="Pallen M.J."/>
        </authorList>
    </citation>
    <scope>NUCLEOTIDE SEQUENCE</scope>
    <source>
        <strain evidence="3">CHK184-20233</strain>
    </source>
</reference>
<protein>
    <submittedName>
        <fullName evidence="3">Glycosyltransferase family 4 protein</fullName>
    </submittedName>
</protein>
<dbReference type="EMBL" id="DVHC01000012">
    <property type="protein sequence ID" value="HIR58602.1"/>
    <property type="molecule type" value="Genomic_DNA"/>
</dbReference>
<dbReference type="PANTHER" id="PTHR45947">
    <property type="entry name" value="SULFOQUINOVOSYL TRANSFERASE SQD2"/>
    <property type="match status" value="1"/>
</dbReference>
<dbReference type="AlphaFoldDB" id="A0A9D1DT89"/>
<dbReference type="PANTHER" id="PTHR45947:SF3">
    <property type="entry name" value="SULFOQUINOVOSYL TRANSFERASE SQD2"/>
    <property type="match status" value="1"/>
</dbReference>
<dbReference type="Proteomes" id="UP000824232">
    <property type="component" value="Unassembled WGS sequence"/>
</dbReference>
<dbReference type="SUPFAM" id="SSF53756">
    <property type="entry name" value="UDP-Glycosyltransferase/glycogen phosphorylase"/>
    <property type="match status" value="1"/>
</dbReference>
<feature type="domain" description="Glycosyl transferase family 1" evidence="1">
    <location>
        <begin position="152"/>
        <end position="304"/>
    </location>
</feature>
<evidence type="ECO:0000313" key="4">
    <source>
        <dbReference type="Proteomes" id="UP000824232"/>
    </source>
</evidence>
<gene>
    <name evidence="3" type="ORF">IAB38_00985</name>
</gene>
<dbReference type="InterPro" id="IPR028098">
    <property type="entry name" value="Glyco_trans_4-like_N"/>
</dbReference>
<dbReference type="Pfam" id="PF00534">
    <property type="entry name" value="Glycos_transf_1"/>
    <property type="match status" value="1"/>
</dbReference>
<reference evidence="3" key="1">
    <citation type="submission" date="2020-10" db="EMBL/GenBank/DDBJ databases">
        <authorList>
            <person name="Gilroy R."/>
        </authorList>
    </citation>
    <scope>NUCLEOTIDE SEQUENCE</scope>
    <source>
        <strain evidence="3">CHK184-20233</strain>
    </source>
</reference>
<comment type="caution">
    <text evidence="3">The sequence shown here is derived from an EMBL/GenBank/DDBJ whole genome shotgun (WGS) entry which is preliminary data.</text>
</comment>
<feature type="domain" description="Glycosyltransferase subfamily 4-like N-terminal" evidence="2">
    <location>
        <begin position="43"/>
        <end position="141"/>
    </location>
</feature>
<evidence type="ECO:0000259" key="2">
    <source>
        <dbReference type="Pfam" id="PF13439"/>
    </source>
</evidence>
<dbReference type="InterPro" id="IPR050194">
    <property type="entry name" value="Glycosyltransferase_grp1"/>
</dbReference>
<dbReference type="Pfam" id="PF13439">
    <property type="entry name" value="Glyco_transf_4"/>
    <property type="match status" value="1"/>
</dbReference>
<name>A0A9D1DT89_9FIRM</name>
<accession>A0A9D1DT89</accession>
<organism evidence="3 4">
    <name type="scientific">Candidatus Onthousia excrementipullorum</name>
    <dbReference type="NCBI Taxonomy" id="2840884"/>
    <lineage>
        <taxon>Bacteria</taxon>
        <taxon>Bacillati</taxon>
        <taxon>Bacillota</taxon>
        <taxon>Bacilli</taxon>
        <taxon>Candidatus Onthousia</taxon>
    </lineage>
</organism>
<dbReference type="InterPro" id="IPR001296">
    <property type="entry name" value="Glyco_trans_1"/>
</dbReference>
<proteinExistence type="predicted"/>
<dbReference type="Gene3D" id="3.40.50.2000">
    <property type="entry name" value="Glycogen Phosphorylase B"/>
    <property type="match status" value="2"/>
</dbReference>
<evidence type="ECO:0000259" key="1">
    <source>
        <dbReference type="Pfam" id="PF00534"/>
    </source>
</evidence>
<dbReference type="GO" id="GO:0016757">
    <property type="term" value="F:glycosyltransferase activity"/>
    <property type="evidence" value="ECO:0007669"/>
    <property type="project" value="InterPro"/>
</dbReference>